<evidence type="ECO:0000256" key="3">
    <source>
        <dbReference type="ARBA" id="ARBA00022475"/>
    </source>
</evidence>
<reference evidence="9 10" key="1">
    <citation type="submission" date="2023-07" db="EMBL/GenBank/DDBJ databases">
        <title>Genomic Encyclopedia of Type Strains, Phase IV (KMG-IV): sequencing the most valuable type-strain genomes for metagenomic binning, comparative biology and taxonomic classification.</title>
        <authorList>
            <person name="Goeker M."/>
        </authorList>
    </citation>
    <scope>NUCLEOTIDE SEQUENCE [LARGE SCALE GENOMIC DNA]</scope>
    <source>
        <strain evidence="9 10">B6-8</strain>
    </source>
</reference>
<dbReference type="InterPro" id="IPR032816">
    <property type="entry name" value="VTT_dom"/>
</dbReference>
<dbReference type="Proteomes" id="UP001241603">
    <property type="component" value="Unassembled WGS sequence"/>
</dbReference>
<accession>A0ABU0H1F4</accession>
<dbReference type="RefSeq" id="WP_266346824.1">
    <property type="nucleotide sequence ID" value="NZ_JAPKNG010000001.1"/>
</dbReference>
<evidence type="ECO:0000256" key="2">
    <source>
        <dbReference type="ARBA" id="ARBA00010792"/>
    </source>
</evidence>
<protein>
    <submittedName>
        <fullName evidence="9">Membrane protein DedA with SNARE-associated domain</fullName>
    </submittedName>
</protein>
<evidence type="ECO:0000313" key="9">
    <source>
        <dbReference type="EMBL" id="MDQ0435867.1"/>
    </source>
</evidence>
<evidence type="ECO:0000259" key="8">
    <source>
        <dbReference type="Pfam" id="PF09335"/>
    </source>
</evidence>
<name>A0ABU0H1F4_9HYPH</name>
<evidence type="ECO:0000256" key="7">
    <source>
        <dbReference type="RuleBase" id="RU367016"/>
    </source>
</evidence>
<comment type="similarity">
    <text evidence="2 7">Belongs to the DedA family.</text>
</comment>
<comment type="subcellular location">
    <subcellularLocation>
        <location evidence="1 7">Cell membrane</location>
        <topology evidence="1 7">Multi-pass membrane protein</topology>
    </subcellularLocation>
</comment>
<feature type="transmembrane region" description="Helical" evidence="7">
    <location>
        <begin position="31"/>
        <end position="52"/>
    </location>
</feature>
<dbReference type="EMBL" id="JAUSVO010000001">
    <property type="protein sequence ID" value="MDQ0435867.1"/>
    <property type="molecule type" value="Genomic_DNA"/>
</dbReference>
<comment type="caution">
    <text evidence="9">The sequence shown here is derived from an EMBL/GenBank/DDBJ whole genome shotgun (WGS) entry which is preliminary data.</text>
</comment>
<feature type="transmembrane region" description="Helical" evidence="7">
    <location>
        <begin position="179"/>
        <end position="201"/>
    </location>
</feature>
<keyword evidence="6 7" id="KW-0472">Membrane</keyword>
<keyword evidence="10" id="KW-1185">Reference proteome</keyword>
<dbReference type="Pfam" id="PF09335">
    <property type="entry name" value="VTT_dom"/>
    <property type="match status" value="1"/>
</dbReference>
<evidence type="ECO:0000313" key="10">
    <source>
        <dbReference type="Proteomes" id="UP001241603"/>
    </source>
</evidence>
<dbReference type="PANTHER" id="PTHR30353">
    <property type="entry name" value="INNER MEMBRANE PROTEIN DEDA-RELATED"/>
    <property type="match status" value="1"/>
</dbReference>
<feature type="transmembrane region" description="Helical" evidence="7">
    <location>
        <begin position="143"/>
        <end position="167"/>
    </location>
</feature>
<sequence length="210" mass="22693">MTHWVQVIIDLIAQHPHWTNWAVFLTAMTESLAIVGIFVPGTAILIAVGSVAGLGHVSLGAVIFFAILGAIIGDGISYWLGHRYKALIPTVWPFRQRPGILALGEAFFRSHGAKSVFIGRFVPTIRAIIPLVAGIVGMKPARFYVANVLSAAVWGPAHILPGAFIGLSLDWLDLPADRVVPWSIGAIVVALLGYVLFKLVARRYQRVGRG</sequence>
<evidence type="ECO:0000256" key="1">
    <source>
        <dbReference type="ARBA" id="ARBA00004651"/>
    </source>
</evidence>
<feature type="transmembrane region" description="Helical" evidence="7">
    <location>
        <begin position="117"/>
        <end position="136"/>
    </location>
</feature>
<dbReference type="PANTHER" id="PTHR30353:SF15">
    <property type="entry name" value="INNER MEMBRANE PROTEIN YABI"/>
    <property type="match status" value="1"/>
</dbReference>
<evidence type="ECO:0000256" key="5">
    <source>
        <dbReference type="ARBA" id="ARBA00022989"/>
    </source>
</evidence>
<dbReference type="InterPro" id="IPR032818">
    <property type="entry name" value="DedA-like"/>
</dbReference>
<organism evidence="9 10">
    <name type="scientific">Kaistia dalseonensis</name>
    <dbReference type="NCBI Taxonomy" id="410840"/>
    <lineage>
        <taxon>Bacteria</taxon>
        <taxon>Pseudomonadati</taxon>
        <taxon>Pseudomonadota</taxon>
        <taxon>Alphaproteobacteria</taxon>
        <taxon>Hyphomicrobiales</taxon>
        <taxon>Kaistiaceae</taxon>
        <taxon>Kaistia</taxon>
    </lineage>
</organism>
<keyword evidence="3 7" id="KW-1003">Cell membrane</keyword>
<keyword evidence="4 7" id="KW-0812">Transmembrane</keyword>
<keyword evidence="5 7" id="KW-1133">Transmembrane helix</keyword>
<feature type="domain" description="VTT" evidence="8">
    <location>
        <begin position="39"/>
        <end position="163"/>
    </location>
</feature>
<evidence type="ECO:0000256" key="4">
    <source>
        <dbReference type="ARBA" id="ARBA00022692"/>
    </source>
</evidence>
<evidence type="ECO:0000256" key="6">
    <source>
        <dbReference type="ARBA" id="ARBA00023136"/>
    </source>
</evidence>
<gene>
    <name evidence="9" type="ORF">QO014_000237</name>
</gene>
<feature type="transmembrane region" description="Helical" evidence="7">
    <location>
        <begin position="59"/>
        <end position="80"/>
    </location>
</feature>
<proteinExistence type="inferred from homology"/>